<dbReference type="Proteomes" id="UP000241546">
    <property type="component" value="Unassembled WGS sequence"/>
</dbReference>
<dbReference type="InterPro" id="IPR002347">
    <property type="entry name" value="SDR_fam"/>
</dbReference>
<keyword evidence="2" id="KW-0560">Oxidoreductase</keyword>
<comment type="similarity">
    <text evidence="1">Belongs to the short-chain dehydrogenases/reductases (SDR) family.</text>
</comment>
<dbReference type="Pfam" id="PF00106">
    <property type="entry name" value="adh_short"/>
    <property type="match status" value="1"/>
</dbReference>
<dbReference type="PRINTS" id="PR00081">
    <property type="entry name" value="GDHRDH"/>
</dbReference>
<gene>
    <name evidence="3" type="ORF">BBK36DRAFT_1113828</name>
</gene>
<dbReference type="RefSeq" id="XP_024751825.1">
    <property type="nucleotide sequence ID" value="XM_024889957.1"/>
</dbReference>
<organism evidence="3 4">
    <name type="scientific">Trichoderma citrinoviride</name>
    <dbReference type="NCBI Taxonomy" id="58853"/>
    <lineage>
        <taxon>Eukaryota</taxon>
        <taxon>Fungi</taxon>
        <taxon>Dikarya</taxon>
        <taxon>Ascomycota</taxon>
        <taxon>Pezizomycotina</taxon>
        <taxon>Sordariomycetes</taxon>
        <taxon>Hypocreomycetidae</taxon>
        <taxon>Hypocreales</taxon>
        <taxon>Hypocreaceae</taxon>
        <taxon>Trichoderma</taxon>
    </lineage>
</organism>
<dbReference type="Gene3D" id="3.40.50.720">
    <property type="entry name" value="NAD(P)-binding Rossmann-like Domain"/>
    <property type="match status" value="1"/>
</dbReference>
<reference evidence="4" key="1">
    <citation type="submission" date="2016-07" db="EMBL/GenBank/DDBJ databases">
        <title>Multiple horizontal gene transfer events from other fungi enriched the ability of initially mycotrophic Trichoderma (Ascomycota) to feed on dead plant biomass.</title>
        <authorList>
            <consortium name="DOE Joint Genome Institute"/>
            <person name="Atanasova L."/>
            <person name="Chenthamara K."/>
            <person name="Zhang J."/>
            <person name="Grujic M."/>
            <person name="Henrissat B."/>
            <person name="Kuo A."/>
            <person name="Aerts A."/>
            <person name="Salamov A."/>
            <person name="Lipzen A."/>
            <person name="Labutti K."/>
            <person name="Barry K."/>
            <person name="Miao Y."/>
            <person name="Rahimi M.J."/>
            <person name="Shen Q."/>
            <person name="Grigoriev I.V."/>
            <person name="Kubicek C.P."/>
            <person name="Druzhinina I.S."/>
        </authorList>
    </citation>
    <scope>NUCLEOTIDE SEQUENCE [LARGE SCALE GENOMIC DNA]</scope>
    <source>
        <strain evidence="4">TUCIM 6016</strain>
    </source>
</reference>
<keyword evidence="4" id="KW-1185">Reference proteome</keyword>
<protein>
    <submittedName>
        <fullName evidence="3">NAD(P)-binding protein</fullName>
    </submittedName>
</protein>
<sequence length="332" mass="35439">MASNNNFGAETTAEEVASAFRDQIAGKTILITGVSPNGLGAAMAHALAKYEPANLIFTARTVSKASAVADAIRSESSGLKTQIHVVKTDLSDLESTRQGAAAIQKLTPHIDIMINNAGVMAIPEREINKNGLEAHLATNFLGHFVLTTLLLPQLKAAGPKARVVNIVSGGFYVQPFRFSDYNFDGDKELPGDEKVDLEMAEKFGMGWVKDAGTGYVPFLAYSQTSTALMLFCKGLNEGLSGDKITSVTAAPGVVLTELQRHLPGEFRNPKMVYKTASQGAASFLVAALDPSLADHPGAYIDDCQIKETPQHARDDAAARKLWSMAQSWAEAA</sequence>
<evidence type="ECO:0000256" key="1">
    <source>
        <dbReference type="ARBA" id="ARBA00006484"/>
    </source>
</evidence>
<dbReference type="GeneID" id="36598075"/>
<dbReference type="PANTHER" id="PTHR24320:SF283">
    <property type="entry name" value="RETINOL DEHYDROGENASE 11"/>
    <property type="match status" value="1"/>
</dbReference>
<dbReference type="AlphaFoldDB" id="A0A2T4BGQ3"/>
<dbReference type="PANTHER" id="PTHR24320">
    <property type="entry name" value="RETINOL DEHYDROGENASE"/>
    <property type="match status" value="1"/>
</dbReference>
<evidence type="ECO:0000313" key="3">
    <source>
        <dbReference type="EMBL" id="PTB68505.1"/>
    </source>
</evidence>
<proteinExistence type="inferred from homology"/>
<accession>A0A2T4BGQ3</accession>
<dbReference type="EMBL" id="KZ680209">
    <property type="protein sequence ID" value="PTB68505.1"/>
    <property type="molecule type" value="Genomic_DNA"/>
</dbReference>
<dbReference type="OrthoDB" id="191139at2759"/>
<evidence type="ECO:0000256" key="2">
    <source>
        <dbReference type="ARBA" id="ARBA00023002"/>
    </source>
</evidence>
<dbReference type="InterPro" id="IPR036291">
    <property type="entry name" value="NAD(P)-bd_dom_sf"/>
</dbReference>
<name>A0A2T4BGQ3_9HYPO</name>
<dbReference type="SUPFAM" id="SSF51735">
    <property type="entry name" value="NAD(P)-binding Rossmann-fold domains"/>
    <property type="match status" value="1"/>
</dbReference>
<dbReference type="GO" id="GO:0016491">
    <property type="term" value="F:oxidoreductase activity"/>
    <property type="evidence" value="ECO:0007669"/>
    <property type="project" value="UniProtKB-KW"/>
</dbReference>
<evidence type="ECO:0000313" key="4">
    <source>
        <dbReference type="Proteomes" id="UP000241546"/>
    </source>
</evidence>